<dbReference type="AlphaFoldDB" id="A0A6G9ZGH5"/>
<proteinExistence type="predicted"/>
<dbReference type="Proteomes" id="UP000500953">
    <property type="component" value="Chromosome"/>
</dbReference>
<reference evidence="2 3" key="1">
    <citation type="journal article" date="2019" name="ACS Chem. Biol.">
        <title>Identification and Mobilization of a Cryptic Antibiotic Biosynthesis Gene Locus from a Human-Pathogenic Nocardia Isolate.</title>
        <authorList>
            <person name="Herisse M."/>
            <person name="Ishida K."/>
            <person name="Porter J.L."/>
            <person name="Howden B."/>
            <person name="Hertweck C."/>
            <person name="Stinear T.P."/>
            <person name="Pidot S.J."/>
        </authorList>
    </citation>
    <scope>NUCLEOTIDE SEQUENCE [LARGE SCALE GENOMIC DNA]</scope>
    <source>
        <strain evidence="2 3">AUSMDU00012715</strain>
    </source>
</reference>
<protein>
    <submittedName>
        <fullName evidence="2">Transposase</fullName>
    </submittedName>
</protein>
<sequence>MVPLGIRSPSRTATTGCHLVRQRPSRPTVFGIPVTRSGYRVYPISPWSWRLVVGSGCFRTRSGSCWSLPKTEGRVGRNFANNRRVVEGMLRTGLPWRDLPQVFGSWQTV</sequence>
<dbReference type="InterPro" id="IPR025161">
    <property type="entry name" value="IS402-like_dom"/>
</dbReference>
<feature type="domain" description="Insertion element IS402-like" evidence="1">
    <location>
        <begin position="69"/>
        <end position="109"/>
    </location>
</feature>
<evidence type="ECO:0000313" key="2">
    <source>
        <dbReference type="EMBL" id="QIS24501.1"/>
    </source>
</evidence>
<evidence type="ECO:0000313" key="3">
    <source>
        <dbReference type="Proteomes" id="UP000500953"/>
    </source>
</evidence>
<dbReference type="Pfam" id="PF13340">
    <property type="entry name" value="DUF4096"/>
    <property type="match status" value="1"/>
</dbReference>
<dbReference type="EMBL" id="CP046173">
    <property type="protein sequence ID" value="QIS24501.1"/>
    <property type="molecule type" value="Genomic_DNA"/>
</dbReference>
<gene>
    <name evidence="2" type="ORF">F6W96_28475</name>
</gene>
<accession>A0A6G9ZGH5</accession>
<name>A0A6G9ZGH5_9NOCA</name>
<evidence type="ECO:0000259" key="1">
    <source>
        <dbReference type="Pfam" id="PF13340"/>
    </source>
</evidence>
<organism evidence="2 3">
    <name type="scientific">Nocardia terpenica</name>
    <dbReference type="NCBI Taxonomy" id="455432"/>
    <lineage>
        <taxon>Bacteria</taxon>
        <taxon>Bacillati</taxon>
        <taxon>Actinomycetota</taxon>
        <taxon>Actinomycetes</taxon>
        <taxon>Mycobacteriales</taxon>
        <taxon>Nocardiaceae</taxon>
        <taxon>Nocardia</taxon>
    </lineage>
</organism>